<dbReference type="PANTHER" id="PTHR42742">
    <property type="entry name" value="TRANSCRIPTIONAL REPRESSOR MPRA"/>
    <property type="match status" value="1"/>
</dbReference>
<reference evidence="10" key="1">
    <citation type="submission" date="2016-11" db="EMBL/GenBank/DDBJ databases">
        <authorList>
            <person name="Varghese N."/>
            <person name="Submissions S."/>
        </authorList>
    </citation>
    <scope>NUCLEOTIDE SEQUENCE [LARGE SCALE GENOMIC DNA]</scope>
    <source>
        <strain evidence="10">YL228</strain>
    </source>
</reference>
<dbReference type="AlphaFoldDB" id="A0A1K1M967"/>
<feature type="domain" description="Phosphomannose isomerase type I catalytic" evidence="7">
    <location>
        <begin position="6"/>
        <end position="107"/>
    </location>
</feature>
<sequence length="319" mass="35310">MRPFFLKAPIKDYIWGGTKLRTVFGKESDTERLAESWELSCHPDGECTISGGDFDGMKLSSFISEHPEAVGSSFKSGDSFPVLVKLIDAEKDLSVQVHPDNDYARKHENDSGKTEMWYVISADIGSELIYGFKEELTKEEFRQAIEDNTLMDKVNRVPVRQGDVFFIKPGTLHAIGKGILIAEIQQSSNVTYRVYDYGRLGADGKPRKLHIEKALDVTNTVPAEPKSPVYGMELDGVVTQLLADCEYFNVNRHRIIKELELYADKNSFAHVLMIGGSGGELIADNYTLPLTMGSSVFVPAGTGAFAIKGNCDIIVTTIQ</sequence>
<dbReference type="Gene3D" id="2.60.120.10">
    <property type="entry name" value="Jelly Rolls"/>
    <property type="match status" value="2"/>
</dbReference>
<feature type="binding site" evidence="5">
    <location>
        <position position="173"/>
    </location>
    <ligand>
        <name>Zn(2+)</name>
        <dbReference type="ChEBI" id="CHEBI:29105"/>
    </ligand>
</feature>
<dbReference type="EMBL" id="FPIP01000002">
    <property type="protein sequence ID" value="SFW19677.1"/>
    <property type="molecule type" value="Genomic_DNA"/>
</dbReference>
<evidence type="ECO:0000256" key="4">
    <source>
        <dbReference type="ARBA" id="ARBA00030762"/>
    </source>
</evidence>
<dbReference type="InterPro" id="IPR011051">
    <property type="entry name" value="RmlC_Cupin_sf"/>
</dbReference>
<dbReference type="InterPro" id="IPR046457">
    <property type="entry name" value="PMI_typeI_cat"/>
</dbReference>
<dbReference type="InterPro" id="IPR049071">
    <property type="entry name" value="MPI_cupin_dom"/>
</dbReference>
<evidence type="ECO:0000256" key="6">
    <source>
        <dbReference type="PIRSR" id="PIRSR036894-2"/>
    </source>
</evidence>
<evidence type="ECO:0000256" key="3">
    <source>
        <dbReference type="ARBA" id="ARBA00029741"/>
    </source>
</evidence>
<evidence type="ECO:0000256" key="2">
    <source>
        <dbReference type="ARBA" id="ARBA00022833"/>
    </source>
</evidence>
<gene>
    <name evidence="9" type="ORF">SAMN02910280_0969</name>
</gene>
<evidence type="ECO:0000256" key="1">
    <source>
        <dbReference type="ARBA" id="ARBA00022723"/>
    </source>
</evidence>
<keyword evidence="1 5" id="KW-0479">Metal-binding</keyword>
<dbReference type="Pfam" id="PF20511">
    <property type="entry name" value="PMI_typeI_cat"/>
    <property type="match status" value="1"/>
</dbReference>
<dbReference type="GO" id="GO:0009298">
    <property type="term" value="P:GDP-mannose biosynthetic process"/>
    <property type="evidence" value="ECO:0007669"/>
    <property type="project" value="InterPro"/>
</dbReference>
<evidence type="ECO:0000259" key="8">
    <source>
        <dbReference type="Pfam" id="PF21621"/>
    </source>
</evidence>
<feature type="active site" evidence="6">
    <location>
        <position position="193"/>
    </location>
</feature>
<evidence type="ECO:0000256" key="5">
    <source>
        <dbReference type="PIRSR" id="PIRSR036894-1"/>
    </source>
</evidence>
<dbReference type="SUPFAM" id="SSF51182">
    <property type="entry name" value="RmlC-like cupins"/>
    <property type="match status" value="1"/>
</dbReference>
<dbReference type="PRINTS" id="PR00714">
    <property type="entry name" value="MAN6PISMRASE"/>
</dbReference>
<evidence type="ECO:0000313" key="10">
    <source>
        <dbReference type="Proteomes" id="UP000183461"/>
    </source>
</evidence>
<dbReference type="GO" id="GO:0005975">
    <property type="term" value="P:carbohydrate metabolic process"/>
    <property type="evidence" value="ECO:0007669"/>
    <property type="project" value="InterPro"/>
</dbReference>
<dbReference type="RefSeq" id="WP_072299356.1">
    <property type="nucleotide sequence ID" value="NZ_FPIP01000002.1"/>
</dbReference>
<dbReference type="PANTHER" id="PTHR42742:SF3">
    <property type="entry name" value="FRUCTOKINASE"/>
    <property type="match status" value="1"/>
</dbReference>
<feature type="binding site" evidence="5">
    <location>
        <position position="98"/>
    </location>
    <ligand>
        <name>Zn(2+)</name>
        <dbReference type="ChEBI" id="CHEBI:29105"/>
    </ligand>
</feature>
<dbReference type="Proteomes" id="UP000183461">
    <property type="component" value="Unassembled WGS sequence"/>
</dbReference>
<dbReference type="InterPro" id="IPR014710">
    <property type="entry name" value="RmlC-like_jellyroll"/>
</dbReference>
<feature type="domain" description="Mannose-6-phosphate isomerase cupin" evidence="8">
    <location>
        <begin position="240"/>
        <end position="317"/>
    </location>
</feature>
<dbReference type="PIRSF" id="PIRSF036894">
    <property type="entry name" value="PMI_Firm_short"/>
    <property type="match status" value="1"/>
</dbReference>
<dbReference type="GO" id="GO:0004476">
    <property type="term" value="F:mannose-6-phosphate isomerase activity"/>
    <property type="evidence" value="ECO:0007669"/>
    <property type="project" value="InterPro"/>
</dbReference>
<dbReference type="InterPro" id="IPR016305">
    <property type="entry name" value="Mannose-6-P_Isomerase"/>
</dbReference>
<accession>A0A1K1M967</accession>
<keyword evidence="9" id="KW-0413">Isomerase</keyword>
<comment type="cofactor">
    <cofactor evidence="5">
        <name>Zn(2+)</name>
        <dbReference type="ChEBI" id="CHEBI:29105"/>
    </cofactor>
    <text evidence="5">Binds 1 zinc ion per subunit.</text>
</comment>
<keyword evidence="2 5" id="KW-0862">Zinc</keyword>
<protein>
    <recommendedName>
        <fullName evidence="3">Phosphohexomutase</fullName>
    </recommendedName>
    <alternativeName>
        <fullName evidence="4">Phosphomannose isomerase</fullName>
    </alternativeName>
</protein>
<proteinExistence type="predicted"/>
<dbReference type="GO" id="GO:0008270">
    <property type="term" value="F:zinc ion binding"/>
    <property type="evidence" value="ECO:0007669"/>
    <property type="project" value="InterPro"/>
</dbReference>
<dbReference type="InterPro" id="IPR051804">
    <property type="entry name" value="Carb_Metab_Reg_Kinase/Isom"/>
</dbReference>
<organism evidence="9 10">
    <name type="scientific">Ruminococcus flavefaciens</name>
    <dbReference type="NCBI Taxonomy" id="1265"/>
    <lineage>
        <taxon>Bacteria</taxon>
        <taxon>Bacillati</taxon>
        <taxon>Bacillota</taxon>
        <taxon>Clostridia</taxon>
        <taxon>Eubacteriales</taxon>
        <taxon>Oscillospiraceae</taxon>
        <taxon>Ruminococcus</taxon>
    </lineage>
</organism>
<evidence type="ECO:0000313" key="9">
    <source>
        <dbReference type="EMBL" id="SFW19677.1"/>
    </source>
</evidence>
<name>A0A1K1M967_RUMFL</name>
<dbReference type="InterPro" id="IPR014628">
    <property type="entry name" value="Man6P_isomerase_Firm_short"/>
</dbReference>
<dbReference type="Pfam" id="PF21621">
    <property type="entry name" value="MPI_cupin_dom"/>
    <property type="match status" value="1"/>
</dbReference>
<dbReference type="CDD" id="cd07010">
    <property type="entry name" value="cupin_PMI_type_I_N_bac"/>
    <property type="match status" value="1"/>
</dbReference>
<evidence type="ECO:0000259" key="7">
    <source>
        <dbReference type="Pfam" id="PF20511"/>
    </source>
</evidence>
<feature type="binding site" evidence="5">
    <location>
        <position position="115"/>
    </location>
    <ligand>
        <name>Zn(2+)</name>
        <dbReference type="ChEBI" id="CHEBI:29105"/>
    </ligand>
</feature>